<dbReference type="InterPro" id="IPR005225">
    <property type="entry name" value="Small_GTP-bd"/>
</dbReference>
<dbReference type="PROSITE" id="PS51722">
    <property type="entry name" value="G_TR_2"/>
    <property type="match status" value="1"/>
</dbReference>
<dbReference type="KEGG" id="ips:CfP315_0307"/>
<accession>A0AA48I463</accession>
<dbReference type="InterPro" id="IPR023115">
    <property type="entry name" value="TIF_IF2_dom3"/>
</dbReference>
<dbReference type="GO" id="GO:0005829">
    <property type="term" value="C:cytosol"/>
    <property type="evidence" value="ECO:0007669"/>
    <property type="project" value="TreeGrafter"/>
</dbReference>
<dbReference type="SUPFAM" id="SSF52540">
    <property type="entry name" value="P-loop containing nucleoside triphosphate hydrolases"/>
    <property type="match status" value="1"/>
</dbReference>
<protein>
    <recommendedName>
        <fullName evidence="2 8">Translation initiation factor IF-2</fullName>
    </recommendedName>
</protein>
<dbReference type="FunFam" id="3.40.50.10050:FF:000001">
    <property type="entry name" value="Translation initiation factor IF-2"/>
    <property type="match status" value="1"/>
</dbReference>
<dbReference type="CDD" id="cd03692">
    <property type="entry name" value="mtIF2_IVc"/>
    <property type="match status" value="1"/>
</dbReference>
<evidence type="ECO:0000256" key="9">
    <source>
        <dbReference type="RuleBase" id="RU000644"/>
    </source>
</evidence>
<dbReference type="CDD" id="cd03702">
    <property type="entry name" value="IF2_mtIF2_II"/>
    <property type="match status" value="1"/>
</dbReference>
<dbReference type="FunFam" id="2.40.30.10:FF:000054">
    <property type="entry name" value="Translation initiation factor IF-2"/>
    <property type="match status" value="1"/>
</dbReference>
<dbReference type="InterPro" id="IPR000178">
    <property type="entry name" value="TF_IF2_bacterial-like"/>
</dbReference>
<feature type="binding site" evidence="8">
    <location>
        <begin position="289"/>
        <end position="296"/>
    </location>
    <ligand>
        <name>GTP</name>
        <dbReference type="ChEBI" id="CHEBI:37565"/>
    </ligand>
</feature>
<name>A0AA48I463_9FIRM</name>
<dbReference type="GO" id="GO:0003924">
    <property type="term" value="F:GTPase activity"/>
    <property type="evidence" value="ECO:0007669"/>
    <property type="project" value="UniProtKB-UniRule"/>
</dbReference>
<feature type="coiled-coil region" evidence="10">
    <location>
        <begin position="162"/>
        <end position="192"/>
    </location>
</feature>
<dbReference type="GO" id="GO:0003743">
    <property type="term" value="F:translation initiation factor activity"/>
    <property type="evidence" value="ECO:0007669"/>
    <property type="project" value="UniProtKB-UniRule"/>
</dbReference>
<dbReference type="HAMAP" id="MF_00100_B">
    <property type="entry name" value="IF_2_B"/>
    <property type="match status" value="1"/>
</dbReference>
<feature type="binding site" evidence="8">
    <location>
        <begin position="335"/>
        <end position="339"/>
    </location>
    <ligand>
        <name>GTP</name>
        <dbReference type="ChEBI" id="CHEBI:37565"/>
    </ligand>
</feature>
<dbReference type="FunFam" id="2.40.30.10:FF:000008">
    <property type="entry name" value="Translation initiation factor IF-2"/>
    <property type="match status" value="1"/>
</dbReference>
<feature type="region of interest" description="G-domain" evidence="8">
    <location>
        <begin position="283"/>
        <end position="431"/>
    </location>
</feature>
<evidence type="ECO:0000256" key="6">
    <source>
        <dbReference type="ARBA" id="ARBA00023134"/>
    </source>
</evidence>
<dbReference type="InterPro" id="IPR006847">
    <property type="entry name" value="IF2_N"/>
</dbReference>
<dbReference type="Pfam" id="PF00009">
    <property type="entry name" value="GTP_EFTU"/>
    <property type="match status" value="1"/>
</dbReference>
<comment type="similarity">
    <text evidence="1 8 9">Belongs to the TRAFAC class translation factor GTPase superfamily. Classic translation factor GTPase family. IF-2 subfamily.</text>
</comment>
<keyword evidence="6 8" id="KW-0342">GTP-binding</keyword>
<evidence type="ECO:0000313" key="12">
    <source>
        <dbReference type="EMBL" id="BED91779.1"/>
    </source>
</evidence>
<evidence type="ECO:0000256" key="7">
    <source>
        <dbReference type="ARBA" id="ARBA00025162"/>
    </source>
</evidence>
<dbReference type="GO" id="GO:0005525">
    <property type="term" value="F:GTP binding"/>
    <property type="evidence" value="ECO:0007669"/>
    <property type="project" value="UniProtKB-KW"/>
</dbReference>
<dbReference type="Gene3D" id="3.40.50.300">
    <property type="entry name" value="P-loop containing nucleotide triphosphate hydrolases"/>
    <property type="match status" value="1"/>
</dbReference>
<proteinExistence type="inferred from homology"/>
<feature type="binding site" evidence="8">
    <location>
        <begin position="389"/>
        <end position="392"/>
    </location>
    <ligand>
        <name>GTP</name>
        <dbReference type="ChEBI" id="CHEBI:37565"/>
    </ligand>
</feature>
<dbReference type="SUPFAM" id="SSF50447">
    <property type="entry name" value="Translation proteins"/>
    <property type="match status" value="2"/>
</dbReference>
<evidence type="ECO:0000256" key="10">
    <source>
        <dbReference type="SAM" id="Coils"/>
    </source>
</evidence>
<keyword evidence="8" id="KW-0963">Cytoplasm</keyword>
<dbReference type="InterPro" id="IPR015760">
    <property type="entry name" value="TIF_IF2"/>
</dbReference>
<keyword evidence="3 8" id="KW-0396">Initiation factor</keyword>
<evidence type="ECO:0000256" key="8">
    <source>
        <dbReference type="HAMAP-Rule" id="MF_00100"/>
    </source>
</evidence>
<dbReference type="InterPro" id="IPR000795">
    <property type="entry name" value="T_Tr_GTP-bd_dom"/>
</dbReference>
<dbReference type="Gene3D" id="3.40.50.10050">
    <property type="entry name" value="Translation initiation factor IF- 2, domain 3"/>
    <property type="match status" value="1"/>
</dbReference>
<reference evidence="12" key="1">
    <citation type="journal article" date="2023" name="ISME J.">
        <title>Emergence of putative energy parasites within Clostridia revealed by genome analysis of a novel endosymbiotic clade.</title>
        <authorList>
            <person name="Takahashi K."/>
            <person name="Kuwahara H."/>
            <person name="Horikawa Y."/>
            <person name="Izawa K."/>
            <person name="Kato D."/>
            <person name="Inagaki T."/>
            <person name="Yuki M."/>
            <person name="Ohkuma M."/>
            <person name="Hongoh Y."/>
        </authorList>
    </citation>
    <scope>NUCLEOTIDE SEQUENCE</scope>
    <source>
        <strain evidence="12">CfP3-15</strain>
    </source>
</reference>
<dbReference type="Pfam" id="PF22042">
    <property type="entry name" value="EF-G_D2"/>
    <property type="match status" value="1"/>
</dbReference>
<sequence>MVSKYKISEFAKDLEKTSKEISQLLKYKFNDELKRVTILTQDKINFVLDFYSQQDQVENFDDYFSVRKVNSVSEEDIGTIIASYKSKVGENVKESKLSKPLPKQKISGETKLIQESEINTDDKNTKVINTKDESVNIDKYNERYDAIANSKNIVKSDIFSSKQKIKRKINQYRKISKKKETENERLARIERERKLKPLKISMPEKITVGEFAVKLKAKVSEVTKKLTQLGITLTADDFLDFDSASLIALEFHAKVTKEIQKSIEEMVINYEEDKKEDLKPRPPVVVIMGHVDHGKTSLLDYIRKTKVADREYGGITQHIGAYKINFKNSQITFLDTPGHEAFTALRARGASITDIAILVVAADDGVKPQTIEAINHAKEAEVSIIIAINKIDKAGADIDKIKQQLGEHGIVPEAWGGDVPFVGVSAKTGQGIDELLEMIILVSELKDLRANPNREANGTVIESRLDKGSGPIATLLVANGTLKKSDIIVIGSTLGKIRTIKSDDNKWLEKAYPSDPVEITGLSDVPSSGDKFNVVQNERLARQLVEQKKYLENCKRLNLDKKDKDDNIFESTIKKEELKLKIILKADVQGSLEAIKQSINKIKLDKNLEVKVVHDAIGAIKESDVMFAKASEAIIIGFNVRPAERAEELAKNSNVTIKLYQIIYDCINDINDLLDGLVKPKFEEIEIGIAECRRVYKVTGIGVVAGCCVISGKIERSAKVQILRDDVVVFTDKIESLKRFKDDVKEAICGYECGIKLAYFSDVKLNDKIRAYRVEEVSRA</sequence>
<keyword evidence="5 8" id="KW-0648">Protein biosynthesis</keyword>
<dbReference type="Proteomes" id="UP001337580">
    <property type="component" value="Chromosome"/>
</dbReference>
<evidence type="ECO:0000256" key="4">
    <source>
        <dbReference type="ARBA" id="ARBA00022741"/>
    </source>
</evidence>
<dbReference type="InterPro" id="IPR036925">
    <property type="entry name" value="TIF_IF2_dom3_sf"/>
</dbReference>
<keyword evidence="4 8" id="KW-0547">Nucleotide-binding</keyword>
<dbReference type="Pfam" id="PF04760">
    <property type="entry name" value="IF2_N"/>
    <property type="match status" value="1"/>
</dbReference>
<evidence type="ECO:0000256" key="3">
    <source>
        <dbReference type="ARBA" id="ARBA00022540"/>
    </source>
</evidence>
<evidence type="ECO:0000256" key="2">
    <source>
        <dbReference type="ARBA" id="ARBA00020675"/>
    </source>
</evidence>
<dbReference type="Gene3D" id="2.40.30.10">
    <property type="entry name" value="Translation factors"/>
    <property type="match status" value="2"/>
</dbReference>
<dbReference type="NCBIfam" id="TIGR00231">
    <property type="entry name" value="small_GTP"/>
    <property type="match status" value="1"/>
</dbReference>
<dbReference type="SUPFAM" id="SSF52156">
    <property type="entry name" value="Initiation factor IF2/eIF5b, domain 3"/>
    <property type="match status" value="1"/>
</dbReference>
<organism evidence="12">
    <name type="scientific">Candidatus Improbicoccus pseudotrichonymphae</name>
    <dbReference type="NCBI Taxonomy" id="3033792"/>
    <lineage>
        <taxon>Bacteria</taxon>
        <taxon>Bacillati</taxon>
        <taxon>Bacillota</taxon>
        <taxon>Clostridia</taxon>
        <taxon>Candidatus Improbicoccus</taxon>
    </lineage>
</organism>
<dbReference type="AlphaFoldDB" id="A0AA48I463"/>
<keyword evidence="10" id="KW-0175">Coiled coil</keyword>
<dbReference type="NCBIfam" id="TIGR00487">
    <property type="entry name" value="IF-2"/>
    <property type="match status" value="1"/>
</dbReference>
<dbReference type="Pfam" id="PF11987">
    <property type="entry name" value="IF-2"/>
    <property type="match status" value="1"/>
</dbReference>
<dbReference type="InterPro" id="IPR044145">
    <property type="entry name" value="IF2_II"/>
</dbReference>
<evidence type="ECO:0000259" key="11">
    <source>
        <dbReference type="PROSITE" id="PS51722"/>
    </source>
</evidence>
<evidence type="ECO:0000256" key="1">
    <source>
        <dbReference type="ARBA" id="ARBA00007733"/>
    </source>
</evidence>
<dbReference type="InterPro" id="IPR027417">
    <property type="entry name" value="P-loop_NTPase"/>
</dbReference>
<dbReference type="InterPro" id="IPR053905">
    <property type="entry name" value="EF-G-like_DII"/>
</dbReference>
<dbReference type="PANTHER" id="PTHR43381:SF5">
    <property type="entry name" value="TR-TYPE G DOMAIN-CONTAINING PROTEIN"/>
    <property type="match status" value="1"/>
</dbReference>
<dbReference type="EMBL" id="AP027924">
    <property type="protein sequence ID" value="BED91779.1"/>
    <property type="molecule type" value="Genomic_DNA"/>
</dbReference>
<comment type="subcellular location">
    <subcellularLocation>
        <location evidence="8">Cytoplasm</location>
    </subcellularLocation>
</comment>
<dbReference type="InterPro" id="IPR009000">
    <property type="entry name" value="Transl_B-barrel_sf"/>
</dbReference>
<gene>
    <name evidence="8" type="primary">infB</name>
    <name evidence="12" type="ORF">CfP315_0307</name>
</gene>
<evidence type="ECO:0000256" key="5">
    <source>
        <dbReference type="ARBA" id="ARBA00022917"/>
    </source>
</evidence>
<dbReference type="FunFam" id="3.40.50.300:FF:000019">
    <property type="entry name" value="Translation initiation factor IF-2"/>
    <property type="match status" value="1"/>
</dbReference>
<dbReference type="CDD" id="cd01887">
    <property type="entry name" value="IF2_eIF5B"/>
    <property type="match status" value="1"/>
</dbReference>
<comment type="function">
    <text evidence="7 8 9">One of the essential components for the initiation of protein synthesis. Protects formylmethionyl-tRNA from spontaneous hydrolysis and promotes its binding to the 30S ribosomal subunits. Also involved in the hydrolysis of GTP during the formation of the 70S ribosomal complex.</text>
</comment>
<dbReference type="PANTHER" id="PTHR43381">
    <property type="entry name" value="TRANSLATION INITIATION FACTOR IF-2-RELATED"/>
    <property type="match status" value="1"/>
</dbReference>
<feature type="domain" description="Tr-type G" evidence="11">
    <location>
        <begin position="280"/>
        <end position="449"/>
    </location>
</feature>